<sequence>MAPLQNGKTASASNIPTIQNLKHEKRSISYNATPEERTVSPEPDNRVDQAGCDQLLKASLMGILNSGEVKSDGRGRKVQNLLMETEKDWRKQRRQSRGERKTKAVLEMMEGKTKS</sequence>
<dbReference type="Proteomes" id="UP001610432">
    <property type="component" value="Unassembled WGS sequence"/>
</dbReference>
<dbReference type="RefSeq" id="XP_070890187.1">
    <property type="nucleotide sequence ID" value="XM_071028190.1"/>
</dbReference>
<accession>A0ABR4M3P8</accession>
<name>A0ABR4M3P8_9EURO</name>
<reference evidence="2 3" key="1">
    <citation type="submission" date="2024-07" db="EMBL/GenBank/DDBJ databases">
        <title>Section-level genome sequencing and comparative genomics of Aspergillus sections Usti and Cavernicolus.</title>
        <authorList>
            <consortium name="Lawrence Berkeley National Laboratory"/>
            <person name="Nybo J.L."/>
            <person name="Vesth T.C."/>
            <person name="Theobald S."/>
            <person name="Frisvad J.C."/>
            <person name="Larsen T.O."/>
            <person name="Kjaerboelling I."/>
            <person name="Rothschild-Mancinelli K."/>
            <person name="Lyhne E.K."/>
            <person name="Kogle M.E."/>
            <person name="Barry K."/>
            <person name="Clum A."/>
            <person name="Na H."/>
            <person name="Ledsgaard L."/>
            <person name="Lin J."/>
            <person name="Lipzen A."/>
            <person name="Kuo A."/>
            <person name="Riley R."/>
            <person name="Mondo S."/>
            <person name="Labutti K."/>
            <person name="Haridas S."/>
            <person name="Pangalinan J."/>
            <person name="Salamov A.A."/>
            <person name="Simmons B.A."/>
            <person name="Magnuson J.K."/>
            <person name="Chen J."/>
            <person name="Drula E."/>
            <person name="Henrissat B."/>
            <person name="Wiebenga A."/>
            <person name="Lubbers R.J."/>
            <person name="Gomes A.C."/>
            <person name="Macurrencykelacurrency M.R."/>
            <person name="Stajich J."/>
            <person name="Grigoriev I.V."/>
            <person name="Mortensen U.H."/>
            <person name="De Vries R.P."/>
            <person name="Baker S.E."/>
            <person name="Andersen M.R."/>
        </authorList>
    </citation>
    <scope>NUCLEOTIDE SEQUENCE [LARGE SCALE GENOMIC DNA]</scope>
    <source>
        <strain evidence="2 3">CBS 449.75</strain>
    </source>
</reference>
<dbReference type="GeneID" id="98143262"/>
<comment type="caution">
    <text evidence="2">The sequence shown here is derived from an EMBL/GenBank/DDBJ whole genome shotgun (WGS) entry which is preliminary data.</text>
</comment>
<feature type="compositionally biased region" description="Basic and acidic residues" evidence="1">
    <location>
        <begin position="34"/>
        <end position="47"/>
    </location>
</feature>
<dbReference type="EMBL" id="JBFXLQ010000004">
    <property type="protein sequence ID" value="KAL2871208.1"/>
    <property type="molecule type" value="Genomic_DNA"/>
</dbReference>
<evidence type="ECO:0000313" key="2">
    <source>
        <dbReference type="EMBL" id="KAL2871208.1"/>
    </source>
</evidence>
<feature type="compositionally biased region" description="Polar residues" evidence="1">
    <location>
        <begin position="1"/>
        <end position="20"/>
    </location>
</feature>
<evidence type="ECO:0000256" key="1">
    <source>
        <dbReference type="SAM" id="MobiDB-lite"/>
    </source>
</evidence>
<feature type="region of interest" description="Disordered" evidence="1">
    <location>
        <begin position="87"/>
        <end position="115"/>
    </location>
</feature>
<protein>
    <submittedName>
        <fullName evidence="2">Uncharacterized protein</fullName>
    </submittedName>
</protein>
<feature type="region of interest" description="Disordered" evidence="1">
    <location>
        <begin position="1"/>
        <end position="48"/>
    </location>
</feature>
<gene>
    <name evidence="2" type="ORF">BJX67DRAFT_343800</name>
</gene>
<proteinExistence type="predicted"/>
<feature type="compositionally biased region" description="Basic and acidic residues" evidence="1">
    <location>
        <begin position="96"/>
        <end position="115"/>
    </location>
</feature>
<organism evidence="2 3">
    <name type="scientific">Aspergillus lucknowensis</name>
    <dbReference type="NCBI Taxonomy" id="176173"/>
    <lineage>
        <taxon>Eukaryota</taxon>
        <taxon>Fungi</taxon>
        <taxon>Dikarya</taxon>
        <taxon>Ascomycota</taxon>
        <taxon>Pezizomycotina</taxon>
        <taxon>Eurotiomycetes</taxon>
        <taxon>Eurotiomycetidae</taxon>
        <taxon>Eurotiales</taxon>
        <taxon>Aspergillaceae</taxon>
        <taxon>Aspergillus</taxon>
        <taxon>Aspergillus subgen. Nidulantes</taxon>
    </lineage>
</organism>
<keyword evidence="3" id="KW-1185">Reference proteome</keyword>
<evidence type="ECO:0000313" key="3">
    <source>
        <dbReference type="Proteomes" id="UP001610432"/>
    </source>
</evidence>